<evidence type="ECO:0000313" key="1">
    <source>
        <dbReference type="EMBL" id="KAH7991372.1"/>
    </source>
</evidence>
<comment type="caution">
    <text evidence="1">The sequence shown here is derived from an EMBL/GenBank/DDBJ whole genome shotgun (WGS) entry which is preliminary data.</text>
</comment>
<evidence type="ECO:0000313" key="2">
    <source>
        <dbReference type="Proteomes" id="UP000827872"/>
    </source>
</evidence>
<organism evidence="1 2">
    <name type="scientific">Sphaerodactylus townsendi</name>
    <dbReference type="NCBI Taxonomy" id="933632"/>
    <lineage>
        <taxon>Eukaryota</taxon>
        <taxon>Metazoa</taxon>
        <taxon>Chordata</taxon>
        <taxon>Craniata</taxon>
        <taxon>Vertebrata</taxon>
        <taxon>Euteleostomi</taxon>
        <taxon>Lepidosauria</taxon>
        <taxon>Squamata</taxon>
        <taxon>Bifurcata</taxon>
        <taxon>Gekkota</taxon>
        <taxon>Sphaerodactylidae</taxon>
        <taxon>Sphaerodactylus</taxon>
    </lineage>
</organism>
<name>A0ACB8EFU7_9SAUR</name>
<dbReference type="EMBL" id="CM037616">
    <property type="protein sequence ID" value="KAH7991372.1"/>
    <property type="molecule type" value="Genomic_DNA"/>
</dbReference>
<protein>
    <submittedName>
        <fullName evidence="1">Uncharacterized protein</fullName>
    </submittedName>
</protein>
<accession>A0ACB8EFU7</accession>
<gene>
    <name evidence="1" type="ORF">K3G42_005326</name>
</gene>
<sequence length="101" mass="11186">MSTLEPPSLEGPSCPSFGYLEKATSNSLLKIFSSHQQHQLENIVSQEFLPLKSPVKVSPGSQTPKLTGVKWRHSSPPSIPQLSPTFHFIMNNRLVVKESSE</sequence>
<reference evidence="1" key="1">
    <citation type="submission" date="2021-08" db="EMBL/GenBank/DDBJ databases">
        <title>The first chromosome-level gecko genome reveals the dynamic sex chromosomes of Neotropical dwarf geckos (Sphaerodactylidae: Sphaerodactylus).</title>
        <authorList>
            <person name="Pinto B.J."/>
            <person name="Keating S.E."/>
            <person name="Gamble T."/>
        </authorList>
    </citation>
    <scope>NUCLEOTIDE SEQUENCE</scope>
    <source>
        <strain evidence="1">TG3544</strain>
    </source>
</reference>
<proteinExistence type="predicted"/>
<dbReference type="Proteomes" id="UP000827872">
    <property type="component" value="Linkage Group LG03"/>
</dbReference>
<keyword evidence="2" id="KW-1185">Reference proteome</keyword>